<proteinExistence type="predicted"/>
<sequence>MLCSAGGGGPNSMKNMEGEEEEEDGTDSDYVSRGGEAAMVGSAVSNNKLFLFSVSRAEDGLDGFNRFEAS</sequence>
<organism evidence="2 3">
    <name type="scientific">Panicum virgatum</name>
    <name type="common">Blackwell switchgrass</name>
    <dbReference type="NCBI Taxonomy" id="38727"/>
    <lineage>
        <taxon>Eukaryota</taxon>
        <taxon>Viridiplantae</taxon>
        <taxon>Streptophyta</taxon>
        <taxon>Embryophyta</taxon>
        <taxon>Tracheophyta</taxon>
        <taxon>Spermatophyta</taxon>
        <taxon>Magnoliopsida</taxon>
        <taxon>Liliopsida</taxon>
        <taxon>Poales</taxon>
        <taxon>Poaceae</taxon>
        <taxon>PACMAD clade</taxon>
        <taxon>Panicoideae</taxon>
        <taxon>Panicodae</taxon>
        <taxon>Paniceae</taxon>
        <taxon>Panicinae</taxon>
        <taxon>Panicum</taxon>
        <taxon>Panicum sect. Hiantes</taxon>
    </lineage>
</organism>
<gene>
    <name evidence="2" type="ORF">PVAP13_7KG020300</name>
</gene>
<dbReference type="AlphaFoldDB" id="A0A8T0QIR1"/>
<name>A0A8T0QIR1_PANVG</name>
<evidence type="ECO:0000313" key="2">
    <source>
        <dbReference type="EMBL" id="KAG2570606.1"/>
    </source>
</evidence>
<feature type="compositionally biased region" description="Acidic residues" evidence="1">
    <location>
        <begin position="18"/>
        <end position="27"/>
    </location>
</feature>
<feature type="compositionally biased region" description="Gly residues" evidence="1">
    <location>
        <begin position="1"/>
        <end position="10"/>
    </location>
</feature>
<keyword evidence="3" id="KW-1185">Reference proteome</keyword>
<comment type="caution">
    <text evidence="2">The sequence shown here is derived from an EMBL/GenBank/DDBJ whole genome shotgun (WGS) entry which is preliminary data.</text>
</comment>
<evidence type="ECO:0000313" key="3">
    <source>
        <dbReference type="Proteomes" id="UP000823388"/>
    </source>
</evidence>
<feature type="region of interest" description="Disordered" evidence="1">
    <location>
        <begin position="1"/>
        <end position="34"/>
    </location>
</feature>
<dbReference type="Proteomes" id="UP000823388">
    <property type="component" value="Chromosome 7K"/>
</dbReference>
<reference evidence="2" key="1">
    <citation type="submission" date="2020-05" db="EMBL/GenBank/DDBJ databases">
        <title>WGS assembly of Panicum virgatum.</title>
        <authorList>
            <person name="Lovell J.T."/>
            <person name="Jenkins J."/>
            <person name="Shu S."/>
            <person name="Juenger T.E."/>
            <person name="Schmutz J."/>
        </authorList>
    </citation>
    <scope>NUCLEOTIDE SEQUENCE</scope>
    <source>
        <strain evidence="2">AP13</strain>
    </source>
</reference>
<accession>A0A8T0QIR1</accession>
<dbReference type="EMBL" id="CM029049">
    <property type="protein sequence ID" value="KAG2570606.1"/>
    <property type="molecule type" value="Genomic_DNA"/>
</dbReference>
<protein>
    <submittedName>
        <fullName evidence="2">Uncharacterized protein</fullName>
    </submittedName>
</protein>
<evidence type="ECO:0000256" key="1">
    <source>
        <dbReference type="SAM" id="MobiDB-lite"/>
    </source>
</evidence>